<proteinExistence type="predicted"/>
<dbReference type="InterPro" id="IPR041635">
    <property type="entry name" value="Type_ISP_LLaBIII_C"/>
</dbReference>
<keyword evidence="3" id="KW-1185">Reference proteome</keyword>
<protein>
    <submittedName>
        <fullName evidence="2">DNA methyltransferase</fullName>
    </submittedName>
</protein>
<evidence type="ECO:0000259" key="1">
    <source>
        <dbReference type="Pfam" id="PF18135"/>
    </source>
</evidence>
<dbReference type="OrthoDB" id="9776021at2"/>
<dbReference type="Proteomes" id="UP000252004">
    <property type="component" value="Chromosome"/>
</dbReference>
<keyword evidence="2" id="KW-0489">Methyltransferase</keyword>
<accession>A0A344U9U7</accession>
<dbReference type="GO" id="GO:0008168">
    <property type="term" value="F:methyltransferase activity"/>
    <property type="evidence" value="ECO:0007669"/>
    <property type="project" value="UniProtKB-KW"/>
</dbReference>
<reference evidence="2 3" key="1">
    <citation type="submission" date="2018-01" db="EMBL/GenBank/DDBJ databases">
        <title>Draft genome Sequence of streptomyces globosus LZH-48.</title>
        <authorList>
            <person name="Ran K."/>
            <person name="Li Z."/>
            <person name="Wei S."/>
            <person name="Dong R."/>
        </authorList>
    </citation>
    <scope>NUCLEOTIDE SEQUENCE [LARGE SCALE GENOMIC DNA]</scope>
    <source>
        <strain evidence="2 3">LZH-48</strain>
    </source>
</reference>
<evidence type="ECO:0000313" key="2">
    <source>
        <dbReference type="EMBL" id="AXE27668.1"/>
    </source>
</evidence>
<gene>
    <name evidence="2" type="ORF">C0216_21955</name>
</gene>
<evidence type="ECO:0000313" key="3">
    <source>
        <dbReference type="Proteomes" id="UP000252004"/>
    </source>
</evidence>
<dbReference type="EMBL" id="CP030862">
    <property type="protein sequence ID" value="AXE27668.1"/>
    <property type="molecule type" value="Genomic_DNA"/>
</dbReference>
<dbReference type="GO" id="GO:0032259">
    <property type="term" value="P:methylation"/>
    <property type="evidence" value="ECO:0007669"/>
    <property type="project" value="UniProtKB-KW"/>
</dbReference>
<dbReference type="KEGG" id="sgz:C0216_21955"/>
<organism evidence="2 3">
    <name type="scientific">Streptomyces globosus</name>
    <dbReference type="NCBI Taxonomy" id="68209"/>
    <lineage>
        <taxon>Bacteria</taxon>
        <taxon>Bacillati</taxon>
        <taxon>Actinomycetota</taxon>
        <taxon>Actinomycetes</taxon>
        <taxon>Kitasatosporales</taxon>
        <taxon>Streptomycetaceae</taxon>
        <taxon>Streptomyces</taxon>
    </lineage>
</organism>
<dbReference type="Pfam" id="PF18135">
    <property type="entry name" value="Type_ISP_C"/>
    <property type="match status" value="2"/>
</dbReference>
<keyword evidence="2" id="KW-0808">Transferase</keyword>
<feature type="domain" description="Type ISP restriction-modification enzyme LLaBIII C-terminal specificity" evidence="1">
    <location>
        <begin position="231"/>
        <end position="356"/>
    </location>
</feature>
<sequence>MCRVSDDVPLLDELMPWAVSGLRLGRAWVAAPDPAALQARWGVLAGAEGAERERLFRPSRARSTALGAAALPGQRAPSTARFADAPGPCPEPVRALLAPFDEQWLLPDQRLIDSARPELWRVLDGQQLFVLEGPEPVPAAVPEAAPASGAASAPAPAAALPEPGLQVTARLPAGRLGRIRPLHRRPGGAEPNLAPGLLPLLGARFGGWVTPQDVLCWILAAGRPGPRGYGVPLPSDPGRWRAGLELGSRLLAVRLRGGGGAEPPRLPGGRRPYVRSAVTGWPGGIGYDAAAETLVLGTGTVSPVPAEAWEYGAPGGARVLEAWFAARCAHRSPEAAGLEAVGPAVWPQAWTSELLALVTTLALLAGAAEERAAFEPGPLLPRAELAAGGVLPPPRWARRPASVLDHLEEGPGGQFALL</sequence>
<feature type="domain" description="Type ISP restriction-modification enzyme LLaBIII C-terminal specificity" evidence="1">
    <location>
        <begin position="13"/>
        <end position="132"/>
    </location>
</feature>
<dbReference type="AlphaFoldDB" id="A0A344U9U7"/>
<name>A0A344U9U7_9ACTN</name>
<dbReference type="RefSeq" id="WP_114058833.1">
    <property type="nucleotide sequence ID" value="NZ_CP030862.1"/>
</dbReference>